<gene>
    <name evidence="9" type="ORF">ECXG_01919</name>
</gene>
<comment type="function">
    <text evidence="5">Part of a sulfur-relay system required for 2-thiolation of 5-methylaminomethyl-2-thiouridine (mnm(5)s(2)U) at tRNA wobble positions. Could accept sulfur from TusD.</text>
</comment>
<dbReference type="PANTHER" id="PTHR37010">
    <property type="entry name" value="SULFURTRANSFERASE TUSE"/>
    <property type="match status" value="1"/>
</dbReference>
<dbReference type="InterPro" id="IPR007453">
    <property type="entry name" value="DsrC/TusE"/>
</dbReference>
<evidence type="ECO:0000313" key="10">
    <source>
        <dbReference type="Proteomes" id="UP000193942"/>
    </source>
</evidence>
<dbReference type="Proteomes" id="UP000193942">
    <property type="component" value="Unassembled WGS sequence"/>
</dbReference>
<proteinExistence type="inferred from homology"/>
<comment type="caution">
    <text evidence="9">The sequence shown here is derived from an EMBL/GenBank/DDBJ whole genome shotgun (WGS) entry which is preliminary data.</text>
</comment>
<dbReference type="Pfam" id="PF04358">
    <property type="entry name" value="DsrC"/>
    <property type="match status" value="1"/>
</dbReference>
<dbReference type="AlphaFoldDB" id="A0A1X3J385"/>
<dbReference type="SUPFAM" id="SSF69721">
    <property type="entry name" value="DsrC, the gamma subunit of dissimilatory sulfite reductase"/>
    <property type="match status" value="1"/>
</dbReference>
<comment type="subcellular location">
    <subcellularLocation>
        <location evidence="1">Cytoplasm</location>
    </subcellularLocation>
</comment>
<dbReference type="GO" id="GO:0016740">
    <property type="term" value="F:transferase activity"/>
    <property type="evidence" value="ECO:0007669"/>
    <property type="project" value="UniProtKB-KW"/>
</dbReference>
<dbReference type="PANTHER" id="PTHR37010:SF1">
    <property type="entry name" value="SULFURTRANSFERASE TUSE"/>
    <property type="match status" value="1"/>
</dbReference>
<dbReference type="InterPro" id="IPR043163">
    <property type="entry name" value="DsrC-like_N"/>
</dbReference>
<dbReference type="NCBIfam" id="NF008562">
    <property type="entry name" value="PRK11508.1"/>
    <property type="match status" value="1"/>
</dbReference>
<evidence type="ECO:0000256" key="1">
    <source>
        <dbReference type="ARBA" id="ARBA00004496"/>
    </source>
</evidence>
<dbReference type="InterPro" id="IPR025526">
    <property type="entry name" value="DsrC-like_dom_sf"/>
</dbReference>
<keyword evidence="2" id="KW-0963">Cytoplasm</keyword>
<dbReference type="GO" id="GO:0005737">
    <property type="term" value="C:cytoplasm"/>
    <property type="evidence" value="ECO:0007669"/>
    <property type="project" value="UniProtKB-SubCell"/>
</dbReference>
<evidence type="ECO:0000256" key="6">
    <source>
        <dbReference type="ARBA" id="ARBA00025918"/>
    </source>
</evidence>
<dbReference type="InterPro" id="IPR042072">
    <property type="entry name" value="DsrC-like_C"/>
</dbReference>
<dbReference type="Gene3D" id="1.10.10.370">
    <property type="entry name" value="DsrC-like protein, C-terminal domain"/>
    <property type="match status" value="1"/>
</dbReference>
<dbReference type="PIRSF" id="PIRSF006223">
    <property type="entry name" value="DsrC_TusE"/>
    <property type="match status" value="1"/>
</dbReference>
<dbReference type="EMBL" id="ADIZ01000015">
    <property type="protein sequence ID" value="OSK95378.1"/>
    <property type="molecule type" value="Genomic_DNA"/>
</dbReference>
<dbReference type="EC" id="2.8.1.-" evidence="7"/>
<evidence type="ECO:0000256" key="7">
    <source>
        <dbReference type="PIRNR" id="PIRNR006223"/>
    </source>
</evidence>
<dbReference type="GO" id="GO:0097163">
    <property type="term" value="F:sulfur carrier activity"/>
    <property type="evidence" value="ECO:0007669"/>
    <property type="project" value="TreeGrafter"/>
</dbReference>
<reference evidence="9 10" key="1">
    <citation type="submission" date="2010-04" db="EMBL/GenBank/DDBJ databases">
        <title>The Genome Sequence of Escherichia coli TA447.</title>
        <authorList>
            <consortium name="The Broad Institute Genome Sequencing Platform"/>
            <consortium name="The Broad Institute Genome Sequencing Center for Infectious Disease"/>
            <person name="Feldgarden M."/>
            <person name="Gordon D.M."/>
            <person name="Johnson J.R."/>
            <person name="Johnston B.D."/>
            <person name="Young S."/>
            <person name="Zeng Q."/>
            <person name="Koehrsen M."/>
            <person name="Alvarado L."/>
            <person name="Berlin A.M."/>
            <person name="Borenstein D."/>
            <person name="Chapman S.B."/>
            <person name="Chen Z."/>
            <person name="Engels R."/>
            <person name="Freedman E."/>
            <person name="Gellesch M."/>
            <person name="Goldberg J."/>
            <person name="Griggs A."/>
            <person name="Gujja S."/>
            <person name="Heilman E.R."/>
            <person name="Heiman D.I."/>
            <person name="Hepburn T.A."/>
            <person name="Howarth C."/>
            <person name="Jen D."/>
            <person name="Larson L."/>
            <person name="Mehta T."/>
            <person name="Park D."/>
            <person name="Pearson M."/>
            <person name="Richards J."/>
            <person name="Roberts A."/>
            <person name="Saif S."/>
            <person name="Shea T.D."/>
            <person name="Shenoy N."/>
            <person name="Sisk P."/>
            <person name="Stolte C."/>
            <person name="Sykes S.N."/>
            <person name="Walk T."/>
            <person name="White J."/>
            <person name="Yandava C."/>
            <person name="Haas B."/>
            <person name="Henn M.R."/>
            <person name="Nusbaum C."/>
            <person name="Birren B."/>
        </authorList>
    </citation>
    <scope>NUCLEOTIDE SEQUENCE [LARGE SCALE GENOMIC DNA]</scope>
    <source>
        <strain evidence="9 10">TA447</strain>
    </source>
</reference>
<evidence type="ECO:0000313" key="9">
    <source>
        <dbReference type="EMBL" id="OSK95378.1"/>
    </source>
</evidence>
<dbReference type="GO" id="GO:0002143">
    <property type="term" value="P:tRNA wobble position uridine thiolation"/>
    <property type="evidence" value="ECO:0007669"/>
    <property type="project" value="TreeGrafter"/>
</dbReference>
<comment type="subunit">
    <text evidence="6">Interacts with the TusBCD complex. Interacts with MnmA.</text>
</comment>
<name>A0A1X3J385_ECOLX</name>
<dbReference type="FunFam" id="1.10.10.370:FF:000001">
    <property type="entry name" value="Sulfurtransferase"/>
    <property type="match status" value="1"/>
</dbReference>
<keyword evidence="4" id="KW-0819">tRNA processing</keyword>
<feature type="active site" description="Cysteine persulfide intermediate" evidence="8">
    <location>
        <position position="127"/>
    </location>
</feature>
<comment type="similarity">
    <text evidence="7">Belongs to the dsrC/tusE family.</text>
</comment>
<dbReference type="FunFam" id="3.30.1420.10:FF:000001">
    <property type="entry name" value="Sulfurtransferase"/>
    <property type="match status" value="1"/>
</dbReference>
<accession>A0A1X3J385</accession>
<evidence type="ECO:0000256" key="8">
    <source>
        <dbReference type="PIRSR" id="PIRSR006223-50"/>
    </source>
</evidence>
<evidence type="ECO:0000256" key="3">
    <source>
        <dbReference type="ARBA" id="ARBA00022679"/>
    </source>
</evidence>
<evidence type="ECO:0000256" key="4">
    <source>
        <dbReference type="ARBA" id="ARBA00022694"/>
    </source>
</evidence>
<dbReference type="Gene3D" id="3.30.1420.10">
    <property type="match status" value="1"/>
</dbReference>
<evidence type="ECO:0000256" key="2">
    <source>
        <dbReference type="ARBA" id="ARBA00022490"/>
    </source>
</evidence>
<protein>
    <recommendedName>
        <fullName evidence="7">Sulfurtransferase</fullName>
        <ecNumber evidence="7">2.8.1.-</ecNumber>
    </recommendedName>
</protein>
<organism evidence="9 10">
    <name type="scientific">Escherichia coli TA447</name>
    <dbReference type="NCBI Taxonomy" id="656447"/>
    <lineage>
        <taxon>Bacteria</taxon>
        <taxon>Pseudomonadati</taxon>
        <taxon>Pseudomonadota</taxon>
        <taxon>Gammaproteobacteria</taxon>
        <taxon>Enterobacterales</taxon>
        <taxon>Enterobacteriaceae</taxon>
        <taxon>Escherichia</taxon>
    </lineage>
</organism>
<sequence length="128" mass="14510">MRGFVFCYTAGSLIKVVIIMLIFEGKEIETDTEGYLKESSQWSEPLAVVIAENEGISLSPEHWEVVRFVRDFYLEFNTSPAIRMLVKAMANKFGEEKGNSRYLYRLFPKGPAKQATKIAGLPKPVKCI</sequence>
<keyword evidence="3 7" id="KW-0808">Transferase</keyword>
<evidence type="ECO:0000256" key="5">
    <source>
        <dbReference type="ARBA" id="ARBA00025277"/>
    </source>
</evidence>
<dbReference type="NCBIfam" id="TIGR03342">
    <property type="entry name" value="dsrC_tusE_dsvC"/>
    <property type="match status" value="1"/>
</dbReference>